<feature type="compositionally biased region" description="Pro residues" evidence="1">
    <location>
        <begin position="69"/>
        <end position="79"/>
    </location>
</feature>
<evidence type="ECO:0000313" key="2">
    <source>
        <dbReference type="EMBL" id="QRD02130.1"/>
    </source>
</evidence>
<dbReference type="VEuPathDB" id="FungiDB:JI435_417570"/>
<dbReference type="Proteomes" id="UP000663193">
    <property type="component" value="Chromosome 13"/>
</dbReference>
<feature type="region of interest" description="Disordered" evidence="1">
    <location>
        <begin position="36"/>
        <end position="79"/>
    </location>
</feature>
<evidence type="ECO:0000313" key="3">
    <source>
        <dbReference type="Proteomes" id="UP000663193"/>
    </source>
</evidence>
<name>A0A7U2FB96_PHANO</name>
<proteinExistence type="predicted"/>
<sequence length="79" mass="9020">TRRKMKNRWTSDRRNAKHTGESYDLFVARRQCSLPPFFPQKRKTSQNTPRPFRPAANGDEVRWSLSGPAIPPSGPVLVA</sequence>
<feature type="region of interest" description="Disordered" evidence="1">
    <location>
        <begin position="1"/>
        <end position="20"/>
    </location>
</feature>
<evidence type="ECO:0000256" key="1">
    <source>
        <dbReference type="SAM" id="MobiDB-lite"/>
    </source>
</evidence>
<keyword evidence="3" id="KW-1185">Reference proteome</keyword>
<feature type="compositionally biased region" description="Basic and acidic residues" evidence="1">
    <location>
        <begin position="9"/>
        <end position="20"/>
    </location>
</feature>
<accession>A0A7U2FB96</accession>
<organism evidence="2 3">
    <name type="scientific">Phaeosphaeria nodorum (strain SN15 / ATCC MYA-4574 / FGSC 10173)</name>
    <name type="common">Glume blotch fungus</name>
    <name type="synonym">Parastagonospora nodorum</name>
    <dbReference type="NCBI Taxonomy" id="321614"/>
    <lineage>
        <taxon>Eukaryota</taxon>
        <taxon>Fungi</taxon>
        <taxon>Dikarya</taxon>
        <taxon>Ascomycota</taxon>
        <taxon>Pezizomycotina</taxon>
        <taxon>Dothideomycetes</taxon>
        <taxon>Pleosporomycetidae</taxon>
        <taxon>Pleosporales</taxon>
        <taxon>Pleosporineae</taxon>
        <taxon>Phaeosphaeriaceae</taxon>
        <taxon>Parastagonospora</taxon>
    </lineage>
</organism>
<gene>
    <name evidence="2" type="ORF">JI435_417570</name>
</gene>
<dbReference type="EMBL" id="CP069035">
    <property type="protein sequence ID" value="QRD02130.1"/>
    <property type="molecule type" value="Genomic_DNA"/>
</dbReference>
<protein>
    <submittedName>
        <fullName evidence="2">Uncharacterized protein</fullName>
    </submittedName>
</protein>
<reference evidence="3" key="1">
    <citation type="journal article" date="2021" name="BMC Genomics">
        <title>Chromosome-level genome assembly and manually-curated proteome of model necrotroph Parastagonospora nodorum Sn15 reveals a genome-wide trove of candidate effector homologs, and redundancy of virulence-related functions within an accessory chromosome.</title>
        <authorList>
            <person name="Bertazzoni S."/>
            <person name="Jones D.A.B."/>
            <person name="Phan H.T."/>
            <person name="Tan K.-C."/>
            <person name="Hane J.K."/>
        </authorList>
    </citation>
    <scope>NUCLEOTIDE SEQUENCE [LARGE SCALE GENOMIC DNA]</scope>
    <source>
        <strain evidence="3">SN15 / ATCC MYA-4574 / FGSC 10173)</strain>
    </source>
</reference>
<dbReference type="AlphaFoldDB" id="A0A7U2FB96"/>
<feature type="non-terminal residue" evidence="2">
    <location>
        <position position="1"/>
    </location>
</feature>